<evidence type="ECO:0000313" key="2">
    <source>
        <dbReference type="Proteomes" id="UP001626550"/>
    </source>
</evidence>
<dbReference type="AlphaFoldDB" id="A0ABD2PKC4"/>
<comment type="caution">
    <text evidence="1">The sequence shown here is derived from an EMBL/GenBank/DDBJ whole genome shotgun (WGS) entry which is preliminary data.</text>
</comment>
<protein>
    <submittedName>
        <fullName evidence="1">Uncharacterized protein</fullName>
    </submittedName>
</protein>
<dbReference type="Proteomes" id="UP001626550">
    <property type="component" value="Unassembled WGS sequence"/>
</dbReference>
<evidence type="ECO:0000313" key="1">
    <source>
        <dbReference type="EMBL" id="KAL3307952.1"/>
    </source>
</evidence>
<accession>A0ABD2PKC4</accession>
<reference evidence="1 2" key="1">
    <citation type="submission" date="2024-11" db="EMBL/GenBank/DDBJ databases">
        <title>Adaptive evolution of stress response genes in parasites aligns with host niche diversity.</title>
        <authorList>
            <person name="Hahn C."/>
            <person name="Resl P."/>
        </authorList>
    </citation>
    <scope>NUCLEOTIDE SEQUENCE [LARGE SCALE GENOMIC DNA]</scope>
    <source>
        <strain evidence="1">EGGRZ-B1_66</strain>
        <tissue evidence="1">Body</tissue>
    </source>
</reference>
<sequence>MKAYPLMMPSTILENFDSQSARYLLMTAEEMAKNPNDDFKTSRFKSMATIFSAHVMPLKACG</sequence>
<gene>
    <name evidence="1" type="ORF">Ciccas_013523</name>
</gene>
<keyword evidence="2" id="KW-1185">Reference proteome</keyword>
<proteinExistence type="predicted"/>
<dbReference type="EMBL" id="JBJKFK010006153">
    <property type="protein sequence ID" value="KAL3307952.1"/>
    <property type="molecule type" value="Genomic_DNA"/>
</dbReference>
<name>A0ABD2PKC4_9PLAT</name>
<organism evidence="1 2">
    <name type="scientific">Cichlidogyrus casuarinus</name>
    <dbReference type="NCBI Taxonomy" id="1844966"/>
    <lineage>
        <taxon>Eukaryota</taxon>
        <taxon>Metazoa</taxon>
        <taxon>Spiralia</taxon>
        <taxon>Lophotrochozoa</taxon>
        <taxon>Platyhelminthes</taxon>
        <taxon>Monogenea</taxon>
        <taxon>Monopisthocotylea</taxon>
        <taxon>Dactylogyridea</taxon>
        <taxon>Ancyrocephalidae</taxon>
        <taxon>Cichlidogyrus</taxon>
    </lineage>
</organism>